<proteinExistence type="predicted"/>
<comment type="caution">
    <text evidence="1">The sequence shown here is derived from an EMBL/GenBank/DDBJ whole genome shotgun (WGS) entry which is preliminary data.</text>
</comment>
<dbReference type="RefSeq" id="WP_136834832.1">
    <property type="nucleotide sequence ID" value="NZ_SWBQ01000001.1"/>
</dbReference>
<sequence>MEKKEPGEAATHYDQFFGPLFFEPFAIEVAKRIAPNQVSIALEIAAGTGVTRHIRECIPNSAKLIAPISAVICEGVEIRARVLHS</sequence>
<name>A0A4U1CNC0_9SPHI</name>
<dbReference type="AlphaFoldDB" id="A0A4U1CNC0"/>
<organism evidence="1 2">
    <name type="scientific">Pedobacter frigoris</name>
    <dbReference type="NCBI Taxonomy" id="2571272"/>
    <lineage>
        <taxon>Bacteria</taxon>
        <taxon>Pseudomonadati</taxon>
        <taxon>Bacteroidota</taxon>
        <taxon>Sphingobacteriia</taxon>
        <taxon>Sphingobacteriales</taxon>
        <taxon>Sphingobacteriaceae</taxon>
        <taxon>Pedobacter</taxon>
    </lineage>
</organism>
<reference evidence="1 2" key="1">
    <citation type="submission" date="2019-04" db="EMBL/GenBank/DDBJ databases">
        <title>Pedobacter sp. RP-3-15 sp. nov., isolated from Arctic soil.</title>
        <authorList>
            <person name="Dahal R.H."/>
            <person name="Kim D.-U."/>
        </authorList>
    </citation>
    <scope>NUCLEOTIDE SEQUENCE [LARGE SCALE GENOMIC DNA]</scope>
    <source>
        <strain evidence="1 2">RP-3-15</strain>
    </source>
</reference>
<gene>
    <name evidence="1" type="ORF">FA047_04835</name>
</gene>
<protein>
    <recommendedName>
        <fullName evidence="3">Class I SAM-dependent methyltransferase</fullName>
    </recommendedName>
</protein>
<dbReference type="Proteomes" id="UP000307244">
    <property type="component" value="Unassembled WGS sequence"/>
</dbReference>
<accession>A0A4U1CNC0</accession>
<keyword evidence="2" id="KW-1185">Reference proteome</keyword>
<dbReference type="OrthoDB" id="9795634at2"/>
<evidence type="ECO:0000313" key="1">
    <source>
        <dbReference type="EMBL" id="TKC09421.1"/>
    </source>
</evidence>
<dbReference type="EMBL" id="SWBQ01000001">
    <property type="protein sequence ID" value="TKC09421.1"/>
    <property type="molecule type" value="Genomic_DNA"/>
</dbReference>
<evidence type="ECO:0000313" key="2">
    <source>
        <dbReference type="Proteomes" id="UP000307244"/>
    </source>
</evidence>
<evidence type="ECO:0008006" key="3">
    <source>
        <dbReference type="Google" id="ProtNLM"/>
    </source>
</evidence>